<proteinExistence type="predicted"/>
<keyword evidence="1" id="KW-0732">Signal</keyword>
<name>A0A7J6LZC7_PEROL</name>
<accession>A0A7J6LZC7</accession>
<evidence type="ECO:0000256" key="1">
    <source>
        <dbReference type="SAM" id="SignalP"/>
    </source>
</evidence>
<evidence type="ECO:0000313" key="3">
    <source>
        <dbReference type="Proteomes" id="UP000570595"/>
    </source>
</evidence>
<comment type="caution">
    <text evidence="2">The sequence shown here is derived from an EMBL/GenBank/DDBJ whole genome shotgun (WGS) entry which is preliminary data.</text>
</comment>
<organism evidence="2 3">
    <name type="scientific">Perkinsus olseni</name>
    <name type="common">Perkinsus atlanticus</name>
    <dbReference type="NCBI Taxonomy" id="32597"/>
    <lineage>
        <taxon>Eukaryota</taxon>
        <taxon>Sar</taxon>
        <taxon>Alveolata</taxon>
        <taxon>Perkinsozoa</taxon>
        <taxon>Perkinsea</taxon>
        <taxon>Perkinsida</taxon>
        <taxon>Perkinsidae</taxon>
        <taxon>Perkinsus</taxon>
    </lineage>
</organism>
<dbReference type="EMBL" id="JABAHT010000112">
    <property type="protein sequence ID" value="KAF4664639.1"/>
    <property type="molecule type" value="Genomic_DNA"/>
</dbReference>
<gene>
    <name evidence="2" type="ORF">FOZ61_000633</name>
</gene>
<feature type="signal peptide" evidence="1">
    <location>
        <begin position="1"/>
        <end position="27"/>
    </location>
</feature>
<protein>
    <submittedName>
        <fullName evidence="2">Uncharacterized protein</fullName>
    </submittedName>
</protein>
<evidence type="ECO:0000313" key="2">
    <source>
        <dbReference type="EMBL" id="KAF4664639.1"/>
    </source>
</evidence>
<dbReference type="AlphaFoldDB" id="A0A7J6LZC7"/>
<dbReference type="OrthoDB" id="10615019at2759"/>
<sequence>MAKMPFIRTAVMLLLPLLITLVGGVATGSIDTPQKDPSNTTGRRLYPFDEGYYNRDNTPVIGVHFDKTLSGTVAFYRASPQSLPHPSYACGYTAKQGGRLVEITLNNGCLPLIRDSHGSYDKTLLTGMRIKTDYSVLTVPKTGGCCPVIDHDLPRYRGDNIASISSIALLVCGNSKTTLPPTPCPATTPKPRDHICKYSGLFVYETT</sequence>
<reference evidence="2 3" key="1">
    <citation type="submission" date="2020-04" db="EMBL/GenBank/DDBJ databases">
        <title>Perkinsus olseni comparative genomics.</title>
        <authorList>
            <person name="Bogema D.R."/>
        </authorList>
    </citation>
    <scope>NUCLEOTIDE SEQUENCE [LARGE SCALE GENOMIC DNA]</scope>
    <source>
        <strain evidence="2">ATCC PRA-179</strain>
    </source>
</reference>
<dbReference type="Proteomes" id="UP000570595">
    <property type="component" value="Unassembled WGS sequence"/>
</dbReference>
<feature type="chain" id="PRO_5029509691" evidence="1">
    <location>
        <begin position="28"/>
        <end position="207"/>
    </location>
</feature>